<proteinExistence type="predicted"/>
<organism evidence="2 3">
    <name type="scientific">Haematococcus lacustris</name>
    <name type="common">Green alga</name>
    <name type="synonym">Haematococcus pluvialis</name>
    <dbReference type="NCBI Taxonomy" id="44745"/>
    <lineage>
        <taxon>Eukaryota</taxon>
        <taxon>Viridiplantae</taxon>
        <taxon>Chlorophyta</taxon>
        <taxon>core chlorophytes</taxon>
        <taxon>Chlorophyceae</taxon>
        <taxon>CS clade</taxon>
        <taxon>Chlamydomonadales</taxon>
        <taxon>Haematococcaceae</taxon>
        <taxon>Haematococcus</taxon>
    </lineage>
</organism>
<dbReference type="Proteomes" id="UP000485058">
    <property type="component" value="Unassembled WGS sequence"/>
</dbReference>
<accession>A0A699YWJ1</accession>
<comment type="caution">
    <text evidence="2">The sequence shown here is derived from an EMBL/GenBank/DDBJ whole genome shotgun (WGS) entry which is preliminary data.</text>
</comment>
<sequence length="198" mass="20278">MHALLSPQQAAQARGLHGGRGAELQSSEEGGRQCRGGLREPLWQAGQVRDGSGGAGRGGEEAAGEAVAGVTGAGPAWGVCSIGLLWGGLTHEGVAAALAAPGSALLPRDLELQSEQPVPRVFLDCLVEEAGERQSDLHLHELSTLLHGYAAGVASAWDGVVRHMVWASLRVQALQAVCLAVVVLAATLVTCCSCHLTA</sequence>
<evidence type="ECO:0000313" key="3">
    <source>
        <dbReference type="Proteomes" id="UP000485058"/>
    </source>
</evidence>
<evidence type="ECO:0000313" key="2">
    <source>
        <dbReference type="EMBL" id="GFH11194.1"/>
    </source>
</evidence>
<dbReference type="EMBL" id="BLLF01000382">
    <property type="protein sequence ID" value="GFH11194.1"/>
    <property type="molecule type" value="Genomic_DNA"/>
</dbReference>
<protein>
    <submittedName>
        <fullName evidence="2">Uncharacterized protein</fullName>
    </submittedName>
</protein>
<evidence type="ECO:0000256" key="1">
    <source>
        <dbReference type="SAM" id="MobiDB-lite"/>
    </source>
</evidence>
<dbReference type="AlphaFoldDB" id="A0A699YWJ1"/>
<reference evidence="2 3" key="1">
    <citation type="submission" date="2020-02" db="EMBL/GenBank/DDBJ databases">
        <title>Draft genome sequence of Haematococcus lacustris strain NIES-144.</title>
        <authorList>
            <person name="Morimoto D."/>
            <person name="Nakagawa S."/>
            <person name="Yoshida T."/>
            <person name="Sawayama S."/>
        </authorList>
    </citation>
    <scope>NUCLEOTIDE SEQUENCE [LARGE SCALE GENOMIC DNA]</scope>
    <source>
        <strain evidence="2 3">NIES-144</strain>
    </source>
</reference>
<name>A0A699YWJ1_HAELA</name>
<gene>
    <name evidence="2" type="ORF">HaLaN_06658</name>
</gene>
<feature type="region of interest" description="Disordered" evidence="1">
    <location>
        <begin position="1"/>
        <end position="60"/>
    </location>
</feature>
<keyword evidence="3" id="KW-1185">Reference proteome</keyword>
<feature type="compositionally biased region" description="Polar residues" evidence="1">
    <location>
        <begin position="1"/>
        <end position="11"/>
    </location>
</feature>